<name>A0A1X1YDB8_9MYCO</name>
<accession>A0A1X1YDB8</accession>
<gene>
    <name evidence="4" type="ORF">MLAC_05930</name>
</gene>
<feature type="domain" description="PPE" evidence="3">
    <location>
        <begin position="5"/>
        <end position="166"/>
    </location>
</feature>
<evidence type="ECO:0000313" key="4">
    <source>
        <dbReference type="EMBL" id="BBX95299.1"/>
    </source>
</evidence>
<evidence type="ECO:0000259" key="3">
    <source>
        <dbReference type="Pfam" id="PF00823"/>
    </source>
</evidence>
<sequence length="424" mass="42434">MLSEFARLAPEINSARMYAGEGSWSLVAAAGAWDGLAVELRSAAASFGWVTSGLIGGSWQGPASAGMMAAAAPYAGWLNAAAAQAEDAAGQARAVVGAFEAARAATVHPAMVAANRAQLVSLVLSNVFGQNAPAIATAEAEYERMWAQDVAAMFGYHAGAAAAVSASTPFTQPLRNVVGVLGVTPTAASGIANLGGRNLGVGNIGDFNVGSANHGSYNIGLGNLGSGNIGFANAGSLPAVGYNIGFGNAGSFNVGFGNTGTANIGFANTGNGNIGIGLTSDNQTGFGGLNSGSGNVGLFNSGSGNVGLFNSGTGNWGFGNSGGHNTGIGNTGSANTGFFNSGIVNTGIGNAGSYNMGNFNPGSYNTGSYNTGNTNTGFFNSGDLDVQLGHRRQRLLLARRQPGPSRLRLHPDHSENPTGSRRGR</sequence>
<dbReference type="Gene3D" id="1.20.1260.20">
    <property type="entry name" value="PPE superfamily"/>
    <property type="match status" value="1"/>
</dbReference>
<dbReference type="Pfam" id="PF01469">
    <property type="entry name" value="Pentapeptide_2"/>
    <property type="match status" value="4"/>
</dbReference>
<dbReference type="KEGG" id="mlj:MLAC_05930"/>
<dbReference type="FunFam" id="1.20.1260.20:FF:000001">
    <property type="entry name" value="PPE family protein PPE41"/>
    <property type="match status" value="1"/>
</dbReference>
<dbReference type="EMBL" id="AP022581">
    <property type="protein sequence ID" value="BBX95299.1"/>
    <property type="molecule type" value="Genomic_DNA"/>
</dbReference>
<feature type="region of interest" description="Disordered" evidence="2">
    <location>
        <begin position="399"/>
        <end position="424"/>
    </location>
</feature>
<dbReference type="STRING" id="169765.AWC15_18200"/>
<reference evidence="4 5" key="1">
    <citation type="journal article" date="2019" name="Emerg. Microbes Infect.">
        <title>Comprehensive subspecies identification of 175 nontuberculous mycobacteria species based on 7547 genomic profiles.</title>
        <authorList>
            <person name="Matsumoto Y."/>
            <person name="Kinjo T."/>
            <person name="Motooka D."/>
            <person name="Nabeya D."/>
            <person name="Jung N."/>
            <person name="Uechi K."/>
            <person name="Horii T."/>
            <person name="Iida T."/>
            <person name="Fujita J."/>
            <person name="Nakamura S."/>
        </authorList>
    </citation>
    <scope>NUCLEOTIDE SEQUENCE [LARGE SCALE GENOMIC DNA]</scope>
    <source>
        <strain evidence="4 5">JCM 15657</strain>
    </source>
</reference>
<dbReference type="PANTHER" id="PTHR46766:SF1">
    <property type="entry name" value="GLUTAMINE-RICH PROTEIN 2"/>
    <property type="match status" value="1"/>
</dbReference>
<comment type="similarity">
    <text evidence="1">Belongs to the mycobacterial PPE family.</text>
</comment>
<organism evidence="4 5">
    <name type="scientific">Mycobacterium lacus</name>
    <dbReference type="NCBI Taxonomy" id="169765"/>
    <lineage>
        <taxon>Bacteria</taxon>
        <taxon>Bacillati</taxon>
        <taxon>Actinomycetota</taxon>
        <taxon>Actinomycetes</taxon>
        <taxon>Mycobacteriales</taxon>
        <taxon>Mycobacteriaceae</taxon>
        <taxon>Mycobacterium</taxon>
    </lineage>
</organism>
<dbReference type="InterPro" id="IPR002989">
    <property type="entry name" value="Mycobac_pentapep"/>
</dbReference>
<dbReference type="SUPFAM" id="SSF140459">
    <property type="entry name" value="PE/PPE dimer-like"/>
    <property type="match status" value="1"/>
</dbReference>
<dbReference type="Proteomes" id="UP000466396">
    <property type="component" value="Chromosome"/>
</dbReference>
<dbReference type="PANTHER" id="PTHR46766">
    <property type="entry name" value="GLUTAMINE-RICH PROTEIN 2"/>
    <property type="match status" value="1"/>
</dbReference>
<evidence type="ECO:0000256" key="2">
    <source>
        <dbReference type="SAM" id="MobiDB-lite"/>
    </source>
</evidence>
<dbReference type="InterPro" id="IPR000030">
    <property type="entry name" value="PPE_dom"/>
</dbReference>
<keyword evidence="5" id="KW-1185">Reference proteome</keyword>
<dbReference type="InterPro" id="IPR038332">
    <property type="entry name" value="PPE_sf"/>
</dbReference>
<dbReference type="GO" id="GO:0052572">
    <property type="term" value="P:response to host immune response"/>
    <property type="evidence" value="ECO:0007669"/>
    <property type="project" value="TreeGrafter"/>
</dbReference>
<dbReference type="Pfam" id="PF00823">
    <property type="entry name" value="PPE"/>
    <property type="match status" value="1"/>
</dbReference>
<proteinExistence type="inferred from homology"/>
<dbReference type="OrthoDB" id="4703274at2"/>
<protein>
    <recommendedName>
        <fullName evidence="3">PPE domain-containing protein</fullName>
    </recommendedName>
</protein>
<dbReference type="AlphaFoldDB" id="A0A1X1YDB8"/>
<evidence type="ECO:0000256" key="1">
    <source>
        <dbReference type="ARBA" id="ARBA00010652"/>
    </source>
</evidence>
<evidence type="ECO:0000313" key="5">
    <source>
        <dbReference type="Proteomes" id="UP000466396"/>
    </source>
</evidence>